<dbReference type="RefSeq" id="XP_044553295.1">
    <property type="nucleotide sequence ID" value="XM_044689786.1"/>
</dbReference>
<proteinExistence type="predicted"/>
<organism evidence="3 4">
    <name type="scientific">Naegleria lovaniensis</name>
    <name type="common">Amoeba</name>
    <dbReference type="NCBI Taxonomy" id="51637"/>
    <lineage>
        <taxon>Eukaryota</taxon>
        <taxon>Discoba</taxon>
        <taxon>Heterolobosea</taxon>
        <taxon>Tetramitia</taxon>
        <taxon>Eutetramitia</taxon>
        <taxon>Vahlkampfiidae</taxon>
        <taxon>Naegleria</taxon>
    </lineage>
</organism>
<reference evidence="3 4" key="1">
    <citation type="journal article" date="2018" name="BMC Genomics">
        <title>The genome of Naegleria lovaniensis, the basis for a comparative approach to unravel pathogenicity factors of the human pathogenic amoeba N. fowleri.</title>
        <authorList>
            <person name="Liechti N."/>
            <person name="Schurch N."/>
            <person name="Bruggmann R."/>
            <person name="Wittwer M."/>
        </authorList>
    </citation>
    <scope>NUCLEOTIDE SEQUENCE [LARGE SCALE GENOMIC DNA]</scope>
    <source>
        <strain evidence="3 4">ATCC 30569</strain>
    </source>
</reference>
<gene>
    <name evidence="3" type="ORF">C9374_013863</name>
</gene>
<evidence type="ECO:0000313" key="4">
    <source>
        <dbReference type="Proteomes" id="UP000816034"/>
    </source>
</evidence>
<keyword evidence="4" id="KW-1185">Reference proteome</keyword>
<name>A0AA88KPD1_NAELO</name>
<dbReference type="InterPro" id="IPR017868">
    <property type="entry name" value="Filamin/ABP280_repeat-like"/>
</dbReference>
<comment type="caution">
    <text evidence="3">The sequence shown here is derived from an EMBL/GenBank/DDBJ whole genome shotgun (WGS) entry which is preliminary data.</text>
</comment>
<dbReference type="GeneID" id="68106316"/>
<dbReference type="InterPro" id="IPR029058">
    <property type="entry name" value="AB_hydrolase_fold"/>
</dbReference>
<dbReference type="AlphaFoldDB" id="A0AA88KPD1"/>
<protein>
    <submittedName>
        <fullName evidence="3">Uncharacterized protein</fullName>
    </submittedName>
</protein>
<dbReference type="SUPFAM" id="SSF53474">
    <property type="entry name" value="alpha/beta-Hydrolases"/>
    <property type="match status" value="1"/>
</dbReference>
<dbReference type="EMBL" id="PYSW02000007">
    <property type="protein sequence ID" value="KAG2389303.1"/>
    <property type="molecule type" value="Genomic_DNA"/>
</dbReference>
<feature type="signal peptide" evidence="2">
    <location>
        <begin position="1"/>
        <end position="21"/>
    </location>
</feature>
<evidence type="ECO:0000256" key="2">
    <source>
        <dbReference type="SAM" id="SignalP"/>
    </source>
</evidence>
<dbReference type="Gene3D" id="3.40.50.1820">
    <property type="entry name" value="alpha/beta hydrolase"/>
    <property type="match status" value="1"/>
</dbReference>
<dbReference type="Proteomes" id="UP000816034">
    <property type="component" value="Unassembled WGS sequence"/>
</dbReference>
<sequence>MLLAAAITILLFSTTATTTTASNLPFKNIQGPPSEFSLHQYPEPSVGAMQSDYHLMAHKFTKSLEATAEGDLYEFNGKVAVDSSAEVDISVLALQVSDMDITIYDQYGNDITSKALDVVVERSFGAFSNNERNLLPSKTFRFDANAITAIRKQQSLMLTQDVIVDEWTVSVKFQETSTRKLNNINKLTGEPVSAHLHILTYNQSPLRAYSQLQSYDNQHVGDSVVVEAFMFDHDKTPLDSVAAKPSPLKFNINKGEEIRSAKLQAISPSGQFITIDMSDHGDLDAAGDKVASDGIYSAKLSVQEPGDYTVSVVVQGVITSTSLTNKVNLMADVIEFERTTHHVVSIVKKSLELTQGASLTFPISSEITDTEMMTVKLIAKPLDAEADGKQFKAYAEVYASSSSSSLEPVAFISGMTIAEKCDGSDCPQGMIALPLQMSVKWIAKAQQKSNNNLQMPFILKNVNVQDVASSNIISKIEQTIPELTFSHISHGSDRVYNVKVDAVNNLLSIHPIIKAFDGVITETMLFGPRPVELAKVNAKSSTHKVILIHGYCSGNNPFPTSDFNNAVVFEDLHANRNNDKFAKMIAEVGSEFDSFSMIGHSQGGMASLHLVAFYWSKADVENSKERRVIQSVGTPYRGSGLAGCVAGIGNVVGIGCGSQSDLTYDGASKWLSSIPLAARQKVWYSYTVYKPYSWCSLPANAVLKWPNDGTCEKARATVEGANLQDTKTAWCHTADMKYKCQCLDTERNALMNKFAQ</sequence>
<dbReference type="PROSITE" id="PS50194">
    <property type="entry name" value="FILAMIN_REPEAT"/>
    <property type="match status" value="1"/>
</dbReference>
<feature type="repeat" description="Filamin" evidence="1">
    <location>
        <begin position="218"/>
        <end position="327"/>
    </location>
</feature>
<dbReference type="NCBIfam" id="NF041940">
    <property type="entry name" value="choice_anch_X"/>
    <property type="match status" value="1"/>
</dbReference>
<feature type="chain" id="PRO_5041690095" evidence="2">
    <location>
        <begin position="22"/>
        <end position="756"/>
    </location>
</feature>
<evidence type="ECO:0000256" key="1">
    <source>
        <dbReference type="PROSITE-ProRule" id="PRU00087"/>
    </source>
</evidence>
<evidence type="ECO:0000313" key="3">
    <source>
        <dbReference type="EMBL" id="KAG2389303.1"/>
    </source>
</evidence>
<keyword evidence="2" id="KW-0732">Signal</keyword>
<accession>A0AA88KPD1</accession>